<dbReference type="RefSeq" id="WP_375525771.1">
    <property type="nucleotide sequence ID" value="NZ_JBHILM010000014.1"/>
</dbReference>
<evidence type="ECO:0000256" key="9">
    <source>
        <dbReference type="SAM" id="Phobius"/>
    </source>
</evidence>
<feature type="transmembrane region" description="Helical" evidence="9">
    <location>
        <begin position="73"/>
        <end position="97"/>
    </location>
</feature>
<accession>A0ABV5B8H9</accession>
<dbReference type="Proteomes" id="UP001580407">
    <property type="component" value="Unassembled WGS sequence"/>
</dbReference>
<dbReference type="EC" id="2.7.8.-" evidence="11"/>
<dbReference type="InterPro" id="IPR012160">
    <property type="entry name" value="LtaS-like"/>
</dbReference>
<feature type="transmembrane region" description="Helical" evidence="9">
    <location>
        <begin position="153"/>
        <end position="170"/>
    </location>
</feature>
<proteinExistence type="inferred from homology"/>
<dbReference type="PANTHER" id="PTHR47371">
    <property type="entry name" value="LIPOTEICHOIC ACID SYNTHASE"/>
    <property type="match status" value="1"/>
</dbReference>
<evidence type="ECO:0000259" key="10">
    <source>
        <dbReference type="Pfam" id="PF00884"/>
    </source>
</evidence>
<evidence type="ECO:0000256" key="8">
    <source>
        <dbReference type="PIRNR" id="PIRNR005091"/>
    </source>
</evidence>
<keyword evidence="4 8" id="KW-1003">Cell membrane</keyword>
<dbReference type="InterPro" id="IPR000917">
    <property type="entry name" value="Sulfatase_N"/>
</dbReference>
<dbReference type="InterPro" id="IPR050448">
    <property type="entry name" value="OpgB/LTA_synthase_biosynth"/>
</dbReference>
<dbReference type="PIRSF" id="PIRSF005091">
    <property type="entry name" value="Mmb_sulf_HI1246"/>
    <property type="match status" value="1"/>
</dbReference>
<feature type="transmembrane region" description="Helical" evidence="9">
    <location>
        <begin position="12"/>
        <end position="32"/>
    </location>
</feature>
<evidence type="ECO:0000256" key="5">
    <source>
        <dbReference type="ARBA" id="ARBA00022692"/>
    </source>
</evidence>
<sequence length="618" mass="70075">MLSVRLVRLLQSPFILFTILMIFKSSLAWNSIFGEISLWRPMLTELPFIWLIFSFIEWFAAKRRLWYYMSVNLLLTGIFFAAIMYFKYYGVIVTYHALSQMNLAASVKSSMFSLLDPYYLLIFTDIAMLGFLLTRRRHFYFLLSAKRLRRKSIPVLFMLSLAVCLLNVWPNSASMNEIKQAEKMGILNYEAFTVIMNNGPVQVPAMQVTQADINRLKGISAEVWNSPYWKAAKGKNVILIQMESFQNFLIGLSIDGQPVTPNMNKLAREQVYSPSFYQQVGQGNTSDAEFVTNTSMYIPPRGAASGVYSGKELPSLPRLLGEHGYIAVTFHTNEVSFWNREELYRALGFERYYDRSFFGTEDTVAFGASDEVLYSRTAGELAKLDRGDKPFYAHIITMSAHHPFDIPESKYKIKLPARFEGTLAGDYLRAQSYADYALGLFIEDLKKNGVWDNSIIFIYGDHQGLPVYSLDSSDQALMNEIYGREYRSADMINVPLIIAAPGILQHRQLTRAGGQVDILPTAAHLLGISLQGQPHFGQDLLASAPNLLPQRYYLPSGTVLNDHTLFIPGAGYEDGRFYSLRGGEAQEQGALSQSEYQRALKLLQLSDSYIRQLPDLPE</sequence>
<dbReference type="EMBL" id="JBHILM010000014">
    <property type="protein sequence ID" value="MFB5682003.1"/>
    <property type="molecule type" value="Genomic_DNA"/>
</dbReference>
<feature type="transmembrane region" description="Helical" evidence="9">
    <location>
        <begin position="38"/>
        <end position="61"/>
    </location>
</feature>
<protein>
    <submittedName>
        <fullName evidence="11">LTA synthase family protein</fullName>
        <ecNumber evidence="11">2.7.8.-</ecNumber>
    </submittedName>
</protein>
<evidence type="ECO:0000256" key="4">
    <source>
        <dbReference type="ARBA" id="ARBA00022475"/>
    </source>
</evidence>
<comment type="subcellular location">
    <subcellularLocation>
        <location evidence="1">Cell membrane</location>
        <topology evidence="1">Multi-pass membrane protein</topology>
    </subcellularLocation>
</comment>
<reference evidence="11 12" key="1">
    <citation type="submission" date="2024-09" db="EMBL/GenBank/DDBJ databases">
        <authorList>
            <person name="Ruan L."/>
        </authorList>
    </citation>
    <scope>NUCLEOTIDE SEQUENCE [LARGE SCALE GENOMIC DNA]</scope>
    <source>
        <strain evidence="11 12">D33</strain>
    </source>
</reference>
<dbReference type="PANTHER" id="PTHR47371:SF3">
    <property type="entry name" value="PHOSPHOGLYCEROL TRANSFERASE I"/>
    <property type="match status" value="1"/>
</dbReference>
<comment type="caution">
    <text evidence="11">The sequence shown here is derived from an EMBL/GenBank/DDBJ whole genome shotgun (WGS) entry which is preliminary data.</text>
</comment>
<dbReference type="Gene3D" id="3.40.720.10">
    <property type="entry name" value="Alkaline Phosphatase, subunit A"/>
    <property type="match status" value="1"/>
</dbReference>
<feature type="domain" description="Sulfatase N-terminal" evidence="10">
    <location>
        <begin position="235"/>
        <end position="528"/>
    </location>
</feature>
<comment type="pathway">
    <text evidence="2">Cell wall biogenesis; lipoteichoic acid biosynthesis.</text>
</comment>
<evidence type="ECO:0000256" key="7">
    <source>
        <dbReference type="ARBA" id="ARBA00023136"/>
    </source>
</evidence>
<feature type="transmembrane region" description="Helical" evidence="9">
    <location>
        <begin position="117"/>
        <end position="133"/>
    </location>
</feature>
<dbReference type="InterPro" id="IPR017850">
    <property type="entry name" value="Alkaline_phosphatase_core_sf"/>
</dbReference>
<evidence type="ECO:0000313" key="12">
    <source>
        <dbReference type="Proteomes" id="UP001580407"/>
    </source>
</evidence>
<evidence type="ECO:0000256" key="6">
    <source>
        <dbReference type="ARBA" id="ARBA00022989"/>
    </source>
</evidence>
<dbReference type="GO" id="GO:0016740">
    <property type="term" value="F:transferase activity"/>
    <property type="evidence" value="ECO:0007669"/>
    <property type="project" value="UniProtKB-KW"/>
</dbReference>
<evidence type="ECO:0000313" key="11">
    <source>
        <dbReference type="EMBL" id="MFB5682003.1"/>
    </source>
</evidence>
<name>A0ABV5B8H9_9BACL</name>
<keyword evidence="11" id="KW-0808">Transferase</keyword>
<dbReference type="Pfam" id="PF00884">
    <property type="entry name" value="Sulfatase"/>
    <property type="match status" value="1"/>
</dbReference>
<keyword evidence="7 8" id="KW-0472">Membrane</keyword>
<evidence type="ECO:0000256" key="1">
    <source>
        <dbReference type="ARBA" id="ARBA00004651"/>
    </source>
</evidence>
<keyword evidence="12" id="KW-1185">Reference proteome</keyword>
<comment type="similarity">
    <text evidence="3 8">Belongs to the LTA synthase family.</text>
</comment>
<evidence type="ECO:0000256" key="3">
    <source>
        <dbReference type="ARBA" id="ARBA00009983"/>
    </source>
</evidence>
<dbReference type="SUPFAM" id="SSF53649">
    <property type="entry name" value="Alkaline phosphatase-like"/>
    <property type="match status" value="1"/>
</dbReference>
<evidence type="ECO:0000256" key="2">
    <source>
        <dbReference type="ARBA" id="ARBA00004936"/>
    </source>
</evidence>
<dbReference type="CDD" id="cd16015">
    <property type="entry name" value="LTA_synthase"/>
    <property type="match status" value="1"/>
</dbReference>
<keyword evidence="6 9" id="KW-1133">Transmembrane helix</keyword>
<keyword evidence="5 9" id="KW-0812">Transmembrane</keyword>
<organism evidence="11 12">
    <name type="scientific">Paenibacillus terreus</name>
    <dbReference type="NCBI Taxonomy" id="1387834"/>
    <lineage>
        <taxon>Bacteria</taxon>
        <taxon>Bacillati</taxon>
        <taxon>Bacillota</taxon>
        <taxon>Bacilli</taxon>
        <taxon>Bacillales</taxon>
        <taxon>Paenibacillaceae</taxon>
        <taxon>Paenibacillus</taxon>
    </lineage>
</organism>
<gene>
    <name evidence="11" type="ORF">ACE3NQ_13855</name>
</gene>
<dbReference type="Gene3D" id="3.30.1120.170">
    <property type="match status" value="1"/>
</dbReference>